<proteinExistence type="predicted"/>
<dbReference type="Proteomes" id="UP000814033">
    <property type="component" value="Unassembled WGS sequence"/>
</dbReference>
<sequence length="231" mass="25142">MHKQIGAIADSIAQEQAAAAAASKRGKKKKSKQSGDTQKSAAGAGTPLTPMSQSGALPSSLSPSSAAPNSTSAEPWQLEATMQRVLKELENAKKTNDELKKSNNKLEKRLEKLENDVRRFLFDLLATTHWKFIRQHVELKKDVVEQQGKAISQAPGRLFEHHGITTKDVTSETFDTFLYASHDTLSKSSDGEAKELLDITALREVYSTRKSSVRGAGNKAAHAADEKEAVT</sequence>
<organism evidence="1 2">
    <name type="scientific">Auriscalpium vulgare</name>
    <dbReference type="NCBI Taxonomy" id="40419"/>
    <lineage>
        <taxon>Eukaryota</taxon>
        <taxon>Fungi</taxon>
        <taxon>Dikarya</taxon>
        <taxon>Basidiomycota</taxon>
        <taxon>Agaricomycotina</taxon>
        <taxon>Agaricomycetes</taxon>
        <taxon>Russulales</taxon>
        <taxon>Auriscalpiaceae</taxon>
        <taxon>Auriscalpium</taxon>
    </lineage>
</organism>
<keyword evidence="2" id="KW-1185">Reference proteome</keyword>
<reference evidence="1" key="1">
    <citation type="submission" date="2021-02" db="EMBL/GenBank/DDBJ databases">
        <authorList>
            <consortium name="DOE Joint Genome Institute"/>
            <person name="Ahrendt S."/>
            <person name="Looney B.P."/>
            <person name="Miyauchi S."/>
            <person name="Morin E."/>
            <person name="Drula E."/>
            <person name="Courty P.E."/>
            <person name="Chicoki N."/>
            <person name="Fauchery L."/>
            <person name="Kohler A."/>
            <person name="Kuo A."/>
            <person name="Labutti K."/>
            <person name="Pangilinan J."/>
            <person name="Lipzen A."/>
            <person name="Riley R."/>
            <person name="Andreopoulos W."/>
            <person name="He G."/>
            <person name="Johnson J."/>
            <person name="Barry K.W."/>
            <person name="Grigoriev I.V."/>
            <person name="Nagy L."/>
            <person name="Hibbett D."/>
            <person name="Henrissat B."/>
            <person name="Matheny P.B."/>
            <person name="Labbe J."/>
            <person name="Martin F."/>
        </authorList>
    </citation>
    <scope>NUCLEOTIDE SEQUENCE</scope>
    <source>
        <strain evidence="1">FP105234-sp</strain>
    </source>
</reference>
<protein>
    <submittedName>
        <fullName evidence="1">Uncharacterized protein</fullName>
    </submittedName>
</protein>
<evidence type="ECO:0000313" key="1">
    <source>
        <dbReference type="EMBL" id="KAI0046195.1"/>
    </source>
</evidence>
<name>A0ACB8RQH0_9AGAM</name>
<gene>
    <name evidence="1" type="ORF">FA95DRAFT_1573324</name>
</gene>
<accession>A0ACB8RQH0</accession>
<dbReference type="EMBL" id="MU275932">
    <property type="protein sequence ID" value="KAI0046195.1"/>
    <property type="molecule type" value="Genomic_DNA"/>
</dbReference>
<reference evidence="1" key="2">
    <citation type="journal article" date="2022" name="New Phytol.">
        <title>Evolutionary transition to the ectomycorrhizal habit in the genomes of a hyperdiverse lineage of mushroom-forming fungi.</title>
        <authorList>
            <person name="Looney B."/>
            <person name="Miyauchi S."/>
            <person name="Morin E."/>
            <person name="Drula E."/>
            <person name="Courty P.E."/>
            <person name="Kohler A."/>
            <person name="Kuo A."/>
            <person name="LaButti K."/>
            <person name="Pangilinan J."/>
            <person name="Lipzen A."/>
            <person name="Riley R."/>
            <person name="Andreopoulos W."/>
            <person name="He G."/>
            <person name="Johnson J."/>
            <person name="Nolan M."/>
            <person name="Tritt A."/>
            <person name="Barry K.W."/>
            <person name="Grigoriev I.V."/>
            <person name="Nagy L.G."/>
            <person name="Hibbett D."/>
            <person name="Henrissat B."/>
            <person name="Matheny P.B."/>
            <person name="Labbe J."/>
            <person name="Martin F.M."/>
        </authorList>
    </citation>
    <scope>NUCLEOTIDE SEQUENCE</scope>
    <source>
        <strain evidence="1">FP105234-sp</strain>
    </source>
</reference>
<evidence type="ECO:0000313" key="2">
    <source>
        <dbReference type="Proteomes" id="UP000814033"/>
    </source>
</evidence>
<comment type="caution">
    <text evidence="1">The sequence shown here is derived from an EMBL/GenBank/DDBJ whole genome shotgun (WGS) entry which is preliminary data.</text>
</comment>